<evidence type="ECO:0000313" key="1">
    <source>
        <dbReference type="EMBL" id="DAF47655.1"/>
    </source>
</evidence>
<organism evidence="1">
    <name type="scientific">Myoviridae sp. ctByu2</name>
    <dbReference type="NCBI Taxonomy" id="2827668"/>
    <lineage>
        <taxon>Viruses</taxon>
        <taxon>Duplodnaviria</taxon>
        <taxon>Heunggongvirae</taxon>
        <taxon>Uroviricota</taxon>
        <taxon>Caudoviricetes</taxon>
    </lineage>
</organism>
<sequence length="118" mass="12442">MAAISVTVDNGDLVNVTRKDATVVSENLNLVGTELVITTGKVLSFKGNVHSKASKTVIGTFEYNNNAGSSGAMIPASSYESVVRITNESYADKQVEATEALLLGIAKFSELPTNTLCE</sequence>
<reference evidence="1" key="1">
    <citation type="journal article" date="2021" name="Proc. Natl. Acad. Sci. U.S.A.">
        <title>A Catalog of Tens of Thousands of Viruses from Human Metagenomes Reveals Hidden Associations with Chronic Diseases.</title>
        <authorList>
            <person name="Tisza M.J."/>
            <person name="Buck C.B."/>
        </authorList>
    </citation>
    <scope>NUCLEOTIDE SEQUENCE</scope>
    <source>
        <strain evidence="1">CtByu2</strain>
    </source>
</reference>
<dbReference type="EMBL" id="BK032557">
    <property type="protein sequence ID" value="DAF47655.1"/>
    <property type="molecule type" value="Genomic_DNA"/>
</dbReference>
<protein>
    <submittedName>
        <fullName evidence="1">Uncharacterized protein</fullName>
    </submittedName>
</protein>
<accession>A0A8S5SAH6</accession>
<proteinExistence type="predicted"/>
<name>A0A8S5SAH6_9CAUD</name>